<dbReference type="InterPro" id="IPR052585">
    <property type="entry name" value="Lipid_raft_assoc_Zn_ADH"/>
</dbReference>
<dbReference type="InterPro" id="IPR011032">
    <property type="entry name" value="GroES-like_sf"/>
</dbReference>
<protein>
    <recommendedName>
        <fullName evidence="1">Enoyl reductase (ER) domain-containing protein</fullName>
    </recommendedName>
</protein>
<evidence type="ECO:0000313" key="2">
    <source>
        <dbReference type="EMBL" id="RMJ15908.1"/>
    </source>
</evidence>
<dbReference type="Gene3D" id="3.90.180.10">
    <property type="entry name" value="Medium-chain alcohol dehydrogenases, catalytic domain"/>
    <property type="match status" value="1"/>
</dbReference>
<dbReference type="GO" id="GO:0016491">
    <property type="term" value="F:oxidoreductase activity"/>
    <property type="evidence" value="ECO:0007669"/>
    <property type="project" value="InterPro"/>
</dbReference>
<dbReference type="InterPro" id="IPR036291">
    <property type="entry name" value="NAD(P)-bd_dom_sf"/>
</dbReference>
<dbReference type="SUPFAM" id="SSF50129">
    <property type="entry name" value="GroES-like"/>
    <property type="match status" value="1"/>
</dbReference>
<sequence>MKGVQILGDKSCPKIATTYSLKKPEPENDDILVQVYAAGITGDEVLWPEVYNTPTRVPGHDISGIISAFGPNYNGPLRIGQKVFAFLDADRGQGQAQFVICTPDEVAPKPASISHAEAAALPIPVLTAWEAIVEHGKIEPGMKVLVTGASGAVGILFVQLVKHVVGAHVIALASTRHHLALTQLGASEVVDYNTPNWERSISDVDVVFDTVGKDILAKTWEVVKENGVIVTVGDPPPSWAFGRGTAAESVENPGVRYLHFIVSANGERLRKVAEMIDDGRIKALAVKTFSFHEAEQAWLHARERNRGYKVAIEFGDDSHHVLAEGK</sequence>
<dbReference type="Pfam" id="PF08240">
    <property type="entry name" value="ADH_N"/>
    <property type="match status" value="1"/>
</dbReference>
<comment type="caution">
    <text evidence="2">The sequence shown here is derived from an EMBL/GenBank/DDBJ whole genome shotgun (WGS) entry which is preliminary data.</text>
</comment>
<dbReference type="InterPro" id="IPR013154">
    <property type="entry name" value="ADH-like_N"/>
</dbReference>
<dbReference type="SUPFAM" id="SSF51735">
    <property type="entry name" value="NAD(P)-binding Rossmann-fold domains"/>
    <property type="match status" value="1"/>
</dbReference>
<dbReference type="Pfam" id="PF13602">
    <property type="entry name" value="ADH_zinc_N_2"/>
    <property type="match status" value="1"/>
</dbReference>
<dbReference type="AlphaFoldDB" id="A0A3M2SE97"/>
<feature type="domain" description="Enoyl reductase (ER)" evidence="1">
    <location>
        <begin position="8"/>
        <end position="312"/>
    </location>
</feature>
<organism evidence="2 3">
    <name type="scientific">Fusarium kuroshium</name>
    <dbReference type="NCBI Taxonomy" id="2010991"/>
    <lineage>
        <taxon>Eukaryota</taxon>
        <taxon>Fungi</taxon>
        <taxon>Dikarya</taxon>
        <taxon>Ascomycota</taxon>
        <taxon>Pezizomycotina</taxon>
        <taxon>Sordariomycetes</taxon>
        <taxon>Hypocreomycetidae</taxon>
        <taxon>Hypocreales</taxon>
        <taxon>Nectriaceae</taxon>
        <taxon>Fusarium</taxon>
        <taxon>Fusarium solani species complex</taxon>
    </lineage>
</organism>
<name>A0A3M2SE97_9HYPO</name>
<dbReference type="CDD" id="cd05289">
    <property type="entry name" value="MDR_like_2"/>
    <property type="match status" value="1"/>
</dbReference>
<accession>A0A3M2SE97</accession>
<proteinExistence type="predicted"/>
<dbReference type="SMART" id="SM00829">
    <property type="entry name" value="PKS_ER"/>
    <property type="match status" value="1"/>
</dbReference>
<evidence type="ECO:0000259" key="1">
    <source>
        <dbReference type="SMART" id="SM00829"/>
    </source>
</evidence>
<dbReference type="PANTHER" id="PTHR43482">
    <property type="entry name" value="PROTEIN AST1-RELATED"/>
    <property type="match status" value="1"/>
</dbReference>
<dbReference type="EMBL" id="NKUJ01000056">
    <property type="protein sequence ID" value="RMJ15908.1"/>
    <property type="molecule type" value="Genomic_DNA"/>
</dbReference>
<gene>
    <name evidence="2" type="ORF">CDV36_004425</name>
</gene>
<dbReference type="Gene3D" id="3.40.50.720">
    <property type="entry name" value="NAD(P)-binding Rossmann-like Domain"/>
    <property type="match status" value="1"/>
</dbReference>
<dbReference type="OrthoDB" id="3509362at2759"/>
<dbReference type="STRING" id="2010991.A0A3M2SE97"/>
<dbReference type="InterPro" id="IPR020843">
    <property type="entry name" value="ER"/>
</dbReference>
<keyword evidence="3" id="KW-1185">Reference proteome</keyword>
<reference evidence="2 3" key="1">
    <citation type="submission" date="2017-06" db="EMBL/GenBank/DDBJ databases">
        <title>Comparative genomic analysis of Ambrosia Fusariam Clade fungi.</title>
        <authorList>
            <person name="Stajich J.E."/>
            <person name="Carrillo J."/>
            <person name="Kijimoto T."/>
            <person name="Eskalen A."/>
            <person name="O'Donnell K."/>
            <person name="Kasson M."/>
        </authorList>
    </citation>
    <scope>NUCLEOTIDE SEQUENCE [LARGE SCALE GENOMIC DNA]</scope>
    <source>
        <strain evidence="2">UCR3666</strain>
    </source>
</reference>
<evidence type="ECO:0000313" key="3">
    <source>
        <dbReference type="Proteomes" id="UP000277212"/>
    </source>
</evidence>
<dbReference type="Proteomes" id="UP000277212">
    <property type="component" value="Unassembled WGS sequence"/>
</dbReference>
<dbReference type="PANTHER" id="PTHR43482:SF4">
    <property type="entry name" value="ALCOHOL DEHYDROGENASE, PUTATIVE (AFU_ORTHOLOGUE AFUA_7G06260)-RELATED"/>
    <property type="match status" value="1"/>
</dbReference>